<evidence type="ECO:0000313" key="2">
    <source>
        <dbReference type="EMBL" id="CAA7024541.1"/>
    </source>
</evidence>
<name>A0A6D2IET3_9BRAS</name>
<feature type="domain" description="WW" evidence="1">
    <location>
        <begin position="170"/>
        <end position="198"/>
    </location>
</feature>
<dbReference type="SUPFAM" id="SSF51045">
    <property type="entry name" value="WW domain"/>
    <property type="match status" value="1"/>
</dbReference>
<dbReference type="AlphaFoldDB" id="A0A6D2IET3"/>
<dbReference type="OrthoDB" id="194443at2759"/>
<sequence>MGKVGGEEEEEGAAIKALGSLFKLTEIHLWDDGSTDSRLAPLFHKHKNRSEDMGLLKEMKDLGLPASFRTNKEWKNRTRGHQKKGIKDLSSEVNVLSKEEDMNLVYDCSSDHAIGGDEEIEMPNDCVERNAVEEESCCLGDGDGDSVLVPEATDSQSYRLGDDNDDSGEWKVYWDAFYGRSYFYNVNTQESTWEAPLGMEHLAYSYECNQNHNLDELAIETTEKPHDDLLRDGLTDDVGGLIESQCETEALEEVNSLIDTYQETSNGNQSLDITTLEEEGNGTYVVNSNRKAKKKTRRICFPWNK</sequence>
<keyword evidence="3" id="KW-1185">Reference proteome</keyword>
<dbReference type="Gene3D" id="2.20.70.10">
    <property type="match status" value="1"/>
</dbReference>
<dbReference type="CDD" id="cd00201">
    <property type="entry name" value="WW"/>
    <property type="match status" value="1"/>
</dbReference>
<evidence type="ECO:0000259" key="1">
    <source>
        <dbReference type="PROSITE" id="PS50020"/>
    </source>
</evidence>
<dbReference type="InterPro" id="IPR036020">
    <property type="entry name" value="WW_dom_sf"/>
</dbReference>
<dbReference type="Pfam" id="PF00397">
    <property type="entry name" value="WW"/>
    <property type="match status" value="1"/>
</dbReference>
<dbReference type="EMBL" id="CACVBM020000888">
    <property type="protein sequence ID" value="CAA7024541.1"/>
    <property type="molecule type" value="Genomic_DNA"/>
</dbReference>
<dbReference type="SMART" id="SM00456">
    <property type="entry name" value="WW"/>
    <property type="match status" value="1"/>
</dbReference>
<comment type="caution">
    <text evidence="2">The sequence shown here is derived from an EMBL/GenBank/DDBJ whole genome shotgun (WGS) entry which is preliminary data.</text>
</comment>
<reference evidence="2" key="1">
    <citation type="submission" date="2020-01" db="EMBL/GenBank/DDBJ databases">
        <authorList>
            <person name="Mishra B."/>
        </authorList>
    </citation>
    <scope>NUCLEOTIDE SEQUENCE [LARGE SCALE GENOMIC DNA]</scope>
</reference>
<gene>
    <name evidence="2" type="ORF">MERR_LOCUS11776</name>
</gene>
<proteinExistence type="predicted"/>
<protein>
    <recommendedName>
        <fullName evidence="1">WW domain-containing protein</fullName>
    </recommendedName>
</protein>
<dbReference type="Proteomes" id="UP000467841">
    <property type="component" value="Unassembled WGS sequence"/>
</dbReference>
<evidence type="ECO:0000313" key="3">
    <source>
        <dbReference type="Proteomes" id="UP000467841"/>
    </source>
</evidence>
<accession>A0A6D2IET3</accession>
<organism evidence="2 3">
    <name type="scientific">Microthlaspi erraticum</name>
    <dbReference type="NCBI Taxonomy" id="1685480"/>
    <lineage>
        <taxon>Eukaryota</taxon>
        <taxon>Viridiplantae</taxon>
        <taxon>Streptophyta</taxon>
        <taxon>Embryophyta</taxon>
        <taxon>Tracheophyta</taxon>
        <taxon>Spermatophyta</taxon>
        <taxon>Magnoliopsida</taxon>
        <taxon>eudicotyledons</taxon>
        <taxon>Gunneridae</taxon>
        <taxon>Pentapetalae</taxon>
        <taxon>rosids</taxon>
        <taxon>malvids</taxon>
        <taxon>Brassicales</taxon>
        <taxon>Brassicaceae</taxon>
        <taxon>Coluteocarpeae</taxon>
        <taxon>Microthlaspi</taxon>
    </lineage>
</organism>
<dbReference type="InterPro" id="IPR001202">
    <property type="entry name" value="WW_dom"/>
</dbReference>
<dbReference type="PROSITE" id="PS50020">
    <property type="entry name" value="WW_DOMAIN_2"/>
    <property type="match status" value="1"/>
</dbReference>